<evidence type="ECO:0000256" key="2">
    <source>
        <dbReference type="ARBA" id="ARBA00022723"/>
    </source>
</evidence>
<organism evidence="7 8">
    <name type="scientific">Mycobacterium saskatchewanense</name>
    <dbReference type="NCBI Taxonomy" id="220927"/>
    <lineage>
        <taxon>Bacteria</taxon>
        <taxon>Bacillati</taxon>
        <taxon>Actinomycetota</taxon>
        <taxon>Actinomycetes</taxon>
        <taxon>Mycobacteriales</taxon>
        <taxon>Mycobacteriaceae</taxon>
        <taxon>Mycobacterium</taxon>
        <taxon>Mycobacterium simiae complex</taxon>
    </lineage>
</organism>
<name>A0AAJ3NMU2_9MYCO</name>
<dbReference type="InterPro" id="IPR006058">
    <property type="entry name" value="2Fe2S_fd_BS"/>
</dbReference>
<keyword evidence="3" id="KW-0560">Oxidoreductase</keyword>
<dbReference type="Pfam" id="PF00111">
    <property type="entry name" value="Fer2"/>
    <property type="match status" value="1"/>
</dbReference>
<dbReference type="GO" id="GO:0016491">
    <property type="term" value="F:oxidoreductase activity"/>
    <property type="evidence" value="ECO:0007669"/>
    <property type="project" value="UniProtKB-KW"/>
</dbReference>
<keyword evidence="5" id="KW-0411">Iron-sulfur</keyword>
<protein>
    <submittedName>
        <fullName evidence="7">(2Fe-2S)-binding protein</fullName>
    </submittedName>
</protein>
<dbReference type="AlphaFoldDB" id="A0AAJ3NMU2"/>
<dbReference type="PANTHER" id="PTHR44379:SF6">
    <property type="entry name" value="BLR6046 PROTEIN"/>
    <property type="match status" value="1"/>
</dbReference>
<dbReference type="InterPro" id="IPR012675">
    <property type="entry name" value="Beta-grasp_dom_sf"/>
</dbReference>
<evidence type="ECO:0000313" key="8">
    <source>
        <dbReference type="Proteomes" id="UP000193387"/>
    </source>
</evidence>
<dbReference type="Gene3D" id="1.10.150.120">
    <property type="entry name" value="[2Fe-2S]-binding domain"/>
    <property type="match status" value="1"/>
</dbReference>
<dbReference type="GO" id="GO:0051537">
    <property type="term" value="F:2 iron, 2 sulfur cluster binding"/>
    <property type="evidence" value="ECO:0007669"/>
    <property type="project" value="UniProtKB-KW"/>
</dbReference>
<proteinExistence type="predicted"/>
<evidence type="ECO:0000256" key="3">
    <source>
        <dbReference type="ARBA" id="ARBA00023002"/>
    </source>
</evidence>
<dbReference type="SUPFAM" id="SSF54292">
    <property type="entry name" value="2Fe-2S ferredoxin-like"/>
    <property type="match status" value="1"/>
</dbReference>
<keyword evidence="1" id="KW-0001">2Fe-2S</keyword>
<evidence type="ECO:0000256" key="5">
    <source>
        <dbReference type="ARBA" id="ARBA00023014"/>
    </source>
</evidence>
<feature type="domain" description="2Fe-2S ferredoxin-type" evidence="6">
    <location>
        <begin position="8"/>
        <end position="82"/>
    </location>
</feature>
<sequence>MGDSTDVTAVTVNGRRYQVDAEEDTPLLYVLRNHLGLKGTRFGCGIGLCGACFVLADGRPIYSCDTPLWSVGDRSIETVEGLGADGEPHPVARALVERQAAQCGYCMSGIVVAAAALLADHPDPTDAEVREALDPNLCRCGSHNRVVAAVLAAAAEMRGATDGRG</sequence>
<dbReference type="PROSITE" id="PS00197">
    <property type="entry name" value="2FE2S_FER_1"/>
    <property type="match status" value="1"/>
</dbReference>
<dbReference type="InterPro" id="IPR001041">
    <property type="entry name" value="2Fe-2S_ferredoxin-type"/>
</dbReference>
<dbReference type="InterPro" id="IPR036884">
    <property type="entry name" value="2Fe-2S-bd_dom_sf"/>
</dbReference>
<evidence type="ECO:0000313" key="7">
    <source>
        <dbReference type="EMBL" id="ORW66723.1"/>
    </source>
</evidence>
<dbReference type="PROSITE" id="PS51085">
    <property type="entry name" value="2FE2S_FER_2"/>
    <property type="match status" value="1"/>
</dbReference>
<dbReference type="Proteomes" id="UP000193387">
    <property type="component" value="Unassembled WGS sequence"/>
</dbReference>
<reference evidence="7 8" key="1">
    <citation type="submission" date="2016-01" db="EMBL/GenBank/DDBJ databases">
        <title>The new phylogeny of the genus Mycobacterium.</title>
        <authorList>
            <person name="Tarcisio F."/>
            <person name="Conor M."/>
            <person name="Antonella G."/>
            <person name="Elisabetta G."/>
            <person name="Giulia F.S."/>
            <person name="Sara T."/>
            <person name="Anna F."/>
            <person name="Clotilde B."/>
            <person name="Roberto B."/>
            <person name="Veronica D.S."/>
            <person name="Fabio R."/>
            <person name="Monica P."/>
            <person name="Olivier J."/>
            <person name="Enrico T."/>
            <person name="Nicola S."/>
        </authorList>
    </citation>
    <scope>NUCLEOTIDE SEQUENCE [LARGE SCALE GENOMIC DNA]</scope>
    <source>
        <strain evidence="7 8">DSM 44616</strain>
    </source>
</reference>
<evidence type="ECO:0000256" key="4">
    <source>
        <dbReference type="ARBA" id="ARBA00023004"/>
    </source>
</evidence>
<keyword evidence="8" id="KW-1185">Reference proteome</keyword>
<dbReference type="PANTHER" id="PTHR44379">
    <property type="entry name" value="OXIDOREDUCTASE WITH IRON-SULFUR SUBUNIT"/>
    <property type="match status" value="1"/>
</dbReference>
<keyword evidence="4" id="KW-0408">Iron</keyword>
<dbReference type="Gene3D" id="3.10.20.30">
    <property type="match status" value="1"/>
</dbReference>
<evidence type="ECO:0000256" key="1">
    <source>
        <dbReference type="ARBA" id="ARBA00022714"/>
    </source>
</evidence>
<gene>
    <name evidence="7" type="ORF">AWC23_23040</name>
</gene>
<dbReference type="EMBL" id="LQPR01000065">
    <property type="protein sequence ID" value="ORW66723.1"/>
    <property type="molecule type" value="Genomic_DNA"/>
</dbReference>
<dbReference type="SUPFAM" id="SSF47741">
    <property type="entry name" value="CO dehydrogenase ISP C-domain like"/>
    <property type="match status" value="1"/>
</dbReference>
<keyword evidence="2" id="KW-0479">Metal-binding</keyword>
<dbReference type="Pfam" id="PF01799">
    <property type="entry name" value="Fer2_2"/>
    <property type="match status" value="1"/>
</dbReference>
<dbReference type="RefSeq" id="WP_085257855.1">
    <property type="nucleotide sequence ID" value="NZ_AP022573.1"/>
</dbReference>
<dbReference type="GO" id="GO:0046872">
    <property type="term" value="F:metal ion binding"/>
    <property type="evidence" value="ECO:0007669"/>
    <property type="project" value="UniProtKB-KW"/>
</dbReference>
<dbReference type="InterPro" id="IPR051452">
    <property type="entry name" value="Diverse_Oxidoreductases"/>
</dbReference>
<dbReference type="InterPro" id="IPR036010">
    <property type="entry name" value="2Fe-2S_ferredoxin-like_sf"/>
</dbReference>
<comment type="caution">
    <text evidence="7">The sequence shown here is derived from an EMBL/GenBank/DDBJ whole genome shotgun (WGS) entry which is preliminary data.</text>
</comment>
<dbReference type="CDD" id="cd00207">
    <property type="entry name" value="fer2"/>
    <property type="match status" value="1"/>
</dbReference>
<evidence type="ECO:0000259" key="6">
    <source>
        <dbReference type="PROSITE" id="PS51085"/>
    </source>
</evidence>
<dbReference type="InterPro" id="IPR002888">
    <property type="entry name" value="2Fe-2S-bd"/>
</dbReference>
<accession>A0AAJ3NMU2</accession>